<feature type="domain" description="Fumarate lyase N-terminal" evidence="3">
    <location>
        <begin position="85"/>
        <end position="289"/>
    </location>
</feature>
<evidence type="ECO:0000313" key="5">
    <source>
        <dbReference type="Proteomes" id="UP001556631"/>
    </source>
</evidence>
<dbReference type="InterPro" id="IPR008948">
    <property type="entry name" value="L-Aspartase-like"/>
</dbReference>
<evidence type="ECO:0000256" key="2">
    <source>
        <dbReference type="ARBA" id="ARBA00034772"/>
    </source>
</evidence>
<evidence type="ECO:0000256" key="1">
    <source>
        <dbReference type="ARBA" id="ARBA00023239"/>
    </source>
</evidence>
<keyword evidence="1 4" id="KW-0456">Lyase</keyword>
<dbReference type="SUPFAM" id="SSF48557">
    <property type="entry name" value="L-aspartase-like"/>
    <property type="match status" value="1"/>
</dbReference>
<dbReference type="PRINTS" id="PR00149">
    <property type="entry name" value="FUMRATELYASE"/>
</dbReference>
<protein>
    <submittedName>
        <fullName evidence="4">Lyase family protein</fullName>
    </submittedName>
</protein>
<keyword evidence="5" id="KW-1185">Reference proteome</keyword>
<dbReference type="EMBL" id="JBFPJR010000013">
    <property type="protein sequence ID" value="MEX0427805.1"/>
    <property type="molecule type" value="Genomic_DNA"/>
</dbReference>
<accession>A0ABV3SXY4</accession>
<dbReference type="PANTHER" id="PTHR43172">
    <property type="entry name" value="ADENYLOSUCCINATE LYASE"/>
    <property type="match status" value="1"/>
</dbReference>
<dbReference type="PROSITE" id="PS00163">
    <property type="entry name" value="FUMARATE_LYASES"/>
    <property type="match status" value="1"/>
</dbReference>
<reference evidence="4 5" key="1">
    <citation type="submission" date="2024-07" db="EMBL/GenBank/DDBJ databases">
        <authorList>
            <person name="Lee S."/>
            <person name="Kang M."/>
        </authorList>
    </citation>
    <scope>NUCLEOTIDE SEQUENCE [LARGE SCALE GENOMIC DNA]</scope>
    <source>
        <strain evidence="4 5">DS6</strain>
    </source>
</reference>
<dbReference type="InterPro" id="IPR022761">
    <property type="entry name" value="Fumarate_lyase_N"/>
</dbReference>
<dbReference type="Gene3D" id="1.20.200.10">
    <property type="entry name" value="Fumarase/aspartase (Central domain)"/>
    <property type="match status" value="1"/>
</dbReference>
<organism evidence="4 5">
    <name type="scientific">Nocardioides eburneus</name>
    <dbReference type="NCBI Taxonomy" id="3231482"/>
    <lineage>
        <taxon>Bacteria</taxon>
        <taxon>Bacillati</taxon>
        <taxon>Actinomycetota</taxon>
        <taxon>Actinomycetes</taxon>
        <taxon>Propionibacteriales</taxon>
        <taxon>Nocardioidaceae</taxon>
        <taxon>Nocardioides</taxon>
    </lineage>
</organism>
<evidence type="ECO:0000259" key="3">
    <source>
        <dbReference type="Pfam" id="PF00206"/>
    </source>
</evidence>
<dbReference type="InterPro" id="IPR000362">
    <property type="entry name" value="Fumarate_lyase_fam"/>
</dbReference>
<name>A0ABV3SXY4_9ACTN</name>
<dbReference type="PRINTS" id="PR00145">
    <property type="entry name" value="ARGSUCLYASE"/>
</dbReference>
<dbReference type="InterPro" id="IPR024083">
    <property type="entry name" value="Fumarase/histidase_N"/>
</dbReference>
<sequence length="408" mass="42523">MNLLWPGDERAGDLFSDAAVLAAMVRVEEAWLDALVAGGIAPAGARAALAGLVGPADVTQLAEGAEGGGNPVIGLLRLLRSRLGEGEPATWLHRGLTSQDTVDTALVLCLRDCLDRVTDDVAAQARALARLADDHRATAMAGRTLTQHAVPITFGLKAAGWLDGLLLADAQLRRCRESLPSYAGGAAGTLSAVVELARVTPDPQATALAVVRHLTQALGLDGGANPWHPNRGALTQTADALVGLADVWGRIAGDVALLARPEIGELAEPAVAGRGGSSTMPHKSNPVLSVLLVRHARWAPAEAATLHVAAGSYTDERPVGSWHAEWDPLRLLARRSVVAASQAAELLAGLRVDVERMRVGADEESLRAEQQTMAGLIGQPPAPDYLGLSDTLVDAALERAAHAQKELS</sequence>
<comment type="similarity">
    <text evidence="2">Belongs to the class-II fumarase/aspartase family.</text>
</comment>
<comment type="caution">
    <text evidence="4">The sequence shown here is derived from an EMBL/GenBank/DDBJ whole genome shotgun (WGS) entry which is preliminary data.</text>
</comment>
<dbReference type="InterPro" id="IPR020557">
    <property type="entry name" value="Fumarate_lyase_CS"/>
</dbReference>
<evidence type="ECO:0000313" key="4">
    <source>
        <dbReference type="EMBL" id="MEX0427805.1"/>
    </source>
</evidence>
<proteinExistence type="inferred from homology"/>
<dbReference type="Pfam" id="PF00206">
    <property type="entry name" value="Lyase_1"/>
    <property type="match status" value="1"/>
</dbReference>
<dbReference type="GO" id="GO:0016829">
    <property type="term" value="F:lyase activity"/>
    <property type="evidence" value="ECO:0007669"/>
    <property type="project" value="UniProtKB-KW"/>
</dbReference>
<gene>
    <name evidence="4" type="ORF">AB3X52_09255</name>
</gene>
<dbReference type="PANTHER" id="PTHR43172:SF2">
    <property type="entry name" value="ADENYLOSUCCINATE LYASE C-TERMINAL DOMAIN-CONTAINING PROTEIN"/>
    <property type="match status" value="1"/>
</dbReference>
<dbReference type="RefSeq" id="WP_367993537.1">
    <property type="nucleotide sequence ID" value="NZ_JBFPJR010000013.1"/>
</dbReference>
<dbReference type="Proteomes" id="UP001556631">
    <property type="component" value="Unassembled WGS sequence"/>
</dbReference>
<dbReference type="Gene3D" id="1.10.275.10">
    <property type="entry name" value="Fumarase/aspartase (N-terminal domain)"/>
    <property type="match status" value="1"/>
</dbReference>